<dbReference type="PANTHER" id="PTHR31279">
    <property type="entry name" value="PROTEIN EXORDIUM-LIKE 5"/>
    <property type="match status" value="1"/>
</dbReference>
<keyword evidence="2" id="KW-0052">Apoplast</keyword>
<comment type="caution">
    <text evidence="6">The sequence shown here is derived from an EMBL/GenBank/DDBJ whole genome shotgun (WGS) entry which is preliminary data.</text>
</comment>
<dbReference type="PANTHER" id="PTHR31279:SF66">
    <property type="entry name" value="PHOSPHATE-RESPONSIVE 1 FAMILY PROTEIN"/>
    <property type="match status" value="1"/>
</dbReference>
<sequence>MLTMDAVENESSRARISFPPQDFNSSLRLYTPNLLLRFSPLTKSSLPSLPIIRSIMASFLSSHSLLQLALLISIIQFSSAARTFSVSDQSQDPLLFQYHNGPLLTGEVSINLIWYGKFKPSQRAIVSDFIASVSSRRPTTAQPSVATWWKATEKYYNLVKTKKTSPPLLSVGTQILDESYSLGKSLSSKQIVQLASKGGQKGAINVVLTSSDVAVEGFCSSKCGTHGSSSSAKTINGKRSKFAYIWVGNSETQCPGQCAWPFHQPIYGPQNPPLVAPNNDVGLDGMVINLASLLAGTATNPFENGYFQGPKEAPLEAASACPGVYGKGAYPGYAGDLLVDSASGASYNAHGVNGRKYVLPALFDPSTSTCSTLI</sequence>
<evidence type="ECO:0000313" key="6">
    <source>
        <dbReference type="EMBL" id="KAG6735270.1"/>
    </source>
</evidence>
<gene>
    <name evidence="6" type="ORF">POTOM_062186</name>
</gene>
<dbReference type="OrthoDB" id="2017091at2759"/>
<evidence type="ECO:0000256" key="4">
    <source>
        <dbReference type="ARBA" id="ARBA00022729"/>
    </source>
</evidence>
<keyword evidence="7" id="KW-1185">Reference proteome</keyword>
<proteinExistence type="inferred from homology"/>
<evidence type="ECO:0000256" key="5">
    <source>
        <dbReference type="ARBA" id="ARBA00023591"/>
    </source>
</evidence>
<dbReference type="GO" id="GO:0048046">
    <property type="term" value="C:apoplast"/>
    <property type="evidence" value="ECO:0007669"/>
    <property type="project" value="UniProtKB-SubCell"/>
</dbReference>
<dbReference type="Proteomes" id="UP000886885">
    <property type="component" value="Unassembled WGS sequence"/>
</dbReference>
<reference evidence="6" key="1">
    <citation type="journal article" date="2020" name="bioRxiv">
        <title>Hybrid origin of Populus tomentosa Carr. identified through genome sequencing and phylogenomic analysis.</title>
        <authorList>
            <person name="An X."/>
            <person name="Gao K."/>
            <person name="Chen Z."/>
            <person name="Li J."/>
            <person name="Yang X."/>
            <person name="Yang X."/>
            <person name="Zhou J."/>
            <person name="Guo T."/>
            <person name="Zhao T."/>
            <person name="Huang S."/>
            <person name="Miao D."/>
            <person name="Khan W.U."/>
            <person name="Rao P."/>
            <person name="Ye M."/>
            <person name="Lei B."/>
            <person name="Liao W."/>
            <person name="Wang J."/>
            <person name="Ji L."/>
            <person name="Li Y."/>
            <person name="Guo B."/>
            <person name="Mustafa N.S."/>
            <person name="Li S."/>
            <person name="Yun Q."/>
            <person name="Keller S.R."/>
            <person name="Mao J."/>
            <person name="Zhang R."/>
            <person name="Strauss S.H."/>
        </authorList>
    </citation>
    <scope>NUCLEOTIDE SEQUENCE</scope>
    <source>
        <strain evidence="6">GM15</strain>
        <tissue evidence="6">Leaf</tissue>
    </source>
</reference>
<dbReference type="EMBL" id="JAAWWB010002334">
    <property type="protein sequence ID" value="KAG6735270.1"/>
    <property type="molecule type" value="Genomic_DNA"/>
</dbReference>
<dbReference type="InterPro" id="IPR006766">
    <property type="entry name" value="EXORDIUM-like"/>
</dbReference>
<dbReference type="Pfam" id="PF04674">
    <property type="entry name" value="Phi_1"/>
    <property type="match status" value="1"/>
</dbReference>
<comment type="similarity">
    <text evidence="5">Belongs to the EXORDIUM family.</text>
</comment>
<protein>
    <submittedName>
        <fullName evidence="6">Uncharacterized protein</fullName>
    </submittedName>
</protein>
<organism evidence="6 7">
    <name type="scientific">Populus tomentosa</name>
    <name type="common">Chinese white poplar</name>
    <dbReference type="NCBI Taxonomy" id="118781"/>
    <lineage>
        <taxon>Eukaryota</taxon>
        <taxon>Viridiplantae</taxon>
        <taxon>Streptophyta</taxon>
        <taxon>Embryophyta</taxon>
        <taxon>Tracheophyta</taxon>
        <taxon>Spermatophyta</taxon>
        <taxon>Magnoliopsida</taxon>
        <taxon>eudicotyledons</taxon>
        <taxon>Gunneridae</taxon>
        <taxon>Pentapetalae</taxon>
        <taxon>rosids</taxon>
        <taxon>fabids</taxon>
        <taxon>Malpighiales</taxon>
        <taxon>Salicaceae</taxon>
        <taxon>Saliceae</taxon>
        <taxon>Populus</taxon>
    </lineage>
</organism>
<evidence type="ECO:0000313" key="7">
    <source>
        <dbReference type="Proteomes" id="UP000886885"/>
    </source>
</evidence>
<name>A0A8X7XPM9_POPTO</name>
<dbReference type="AlphaFoldDB" id="A0A8X7XPM9"/>
<evidence type="ECO:0000256" key="1">
    <source>
        <dbReference type="ARBA" id="ARBA00004271"/>
    </source>
</evidence>
<evidence type="ECO:0000256" key="3">
    <source>
        <dbReference type="ARBA" id="ARBA00022525"/>
    </source>
</evidence>
<evidence type="ECO:0000256" key="2">
    <source>
        <dbReference type="ARBA" id="ARBA00022523"/>
    </source>
</evidence>
<accession>A0A8X7XPM9</accession>
<keyword evidence="3" id="KW-0964">Secreted</keyword>
<keyword evidence="4" id="KW-0732">Signal</keyword>
<comment type="subcellular location">
    <subcellularLocation>
        <location evidence="1">Secreted</location>
        <location evidence="1">Extracellular space</location>
        <location evidence="1">Apoplast</location>
    </subcellularLocation>
</comment>